<proteinExistence type="predicted"/>
<accession>A0A317XG06</accession>
<reference evidence="1 2" key="1">
    <citation type="submission" date="2016-12" db="EMBL/GenBank/DDBJ databases">
        <title>The genomes of Aspergillus section Nigri reveals drivers in fungal speciation.</title>
        <authorList>
            <consortium name="DOE Joint Genome Institute"/>
            <person name="Vesth T.C."/>
            <person name="Nybo J."/>
            <person name="Theobald S."/>
            <person name="Brandl J."/>
            <person name="Frisvad J.C."/>
            <person name="Nielsen K.F."/>
            <person name="Lyhne E.K."/>
            <person name="Kogle M.E."/>
            <person name="Kuo A."/>
            <person name="Riley R."/>
            <person name="Clum A."/>
            <person name="Nolan M."/>
            <person name="Lipzen A."/>
            <person name="Salamov A."/>
            <person name="Henrissat B."/>
            <person name="Wiebenga A."/>
            <person name="De Vries R.P."/>
            <person name="Grigoriev I.V."/>
            <person name="Mortensen U.H."/>
            <person name="Andersen M.R."/>
            <person name="Baker S.E."/>
        </authorList>
    </citation>
    <scope>NUCLEOTIDE SEQUENCE [LARGE SCALE GENOMIC DNA]</scope>
    <source>
        <strain evidence="1 2">CBS 115572</strain>
    </source>
</reference>
<dbReference type="GeneID" id="37109717"/>
<gene>
    <name evidence="1" type="ORF">BO94DRAFT_453612</name>
</gene>
<dbReference type="AlphaFoldDB" id="A0A317XG06"/>
<dbReference type="STRING" id="1450535.A0A317XG06"/>
<evidence type="ECO:0000313" key="2">
    <source>
        <dbReference type="Proteomes" id="UP000246702"/>
    </source>
</evidence>
<sequence length="82" mass="9472">IIQLIQIYIKNDKAVRINNLDYWYNCPAAIKFLSVMISASLLGVLKKTEVCCSRSDLIEIIWFTLISARTFYSYAPQSYTDI</sequence>
<dbReference type="EMBL" id="MSFK01000001">
    <property type="protein sequence ID" value="PWY96797.1"/>
    <property type="molecule type" value="Genomic_DNA"/>
</dbReference>
<keyword evidence="2" id="KW-1185">Reference proteome</keyword>
<organism evidence="1 2">
    <name type="scientific">Aspergillus sclerotioniger CBS 115572</name>
    <dbReference type="NCBI Taxonomy" id="1450535"/>
    <lineage>
        <taxon>Eukaryota</taxon>
        <taxon>Fungi</taxon>
        <taxon>Dikarya</taxon>
        <taxon>Ascomycota</taxon>
        <taxon>Pezizomycotina</taxon>
        <taxon>Eurotiomycetes</taxon>
        <taxon>Eurotiomycetidae</taxon>
        <taxon>Eurotiales</taxon>
        <taxon>Aspergillaceae</taxon>
        <taxon>Aspergillus</taxon>
        <taxon>Aspergillus subgen. Circumdati</taxon>
    </lineage>
</organism>
<dbReference type="Proteomes" id="UP000246702">
    <property type="component" value="Unassembled WGS sequence"/>
</dbReference>
<dbReference type="OrthoDB" id="4062651at2759"/>
<feature type="non-terminal residue" evidence="1">
    <location>
        <position position="1"/>
    </location>
</feature>
<protein>
    <submittedName>
        <fullName evidence="1">Uncharacterized protein</fullName>
    </submittedName>
</protein>
<comment type="caution">
    <text evidence="1">The sequence shown here is derived from an EMBL/GenBank/DDBJ whole genome shotgun (WGS) entry which is preliminary data.</text>
</comment>
<name>A0A317XG06_9EURO</name>
<dbReference type="RefSeq" id="XP_025473558.1">
    <property type="nucleotide sequence ID" value="XM_025607574.1"/>
</dbReference>
<evidence type="ECO:0000313" key="1">
    <source>
        <dbReference type="EMBL" id="PWY96797.1"/>
    </source>
</evidence>